<proteinExistence type="predicted"/>
<evidence type="ECO:0000313" key="2">
    <source>
        <dbReference type="Proteomes" id="UP000309997"/>
    </source>
</evidence>
<gene>
    <name evidence="1" type="ORF">D5086_015226</name>
</gene>
<dbReference type="Proteomes" id="UP000309997">
    <property type="component" value="Unassembled WGS sequence"/>
</dbReference>
<sequence>MRLILLYPYQIIGRERSNGQYGAGVFVVGNTRSSIPCLLMISLIPGAIAFYIVGLQKSLEHFVYFALLLFVCMMLVESLMMIVAGTVPDFLMGIITGAGIQGVMMLLEAFSGSPDRLPKPLRRYPVHYIALHKHANQGFYKNHFEILKGTGLGIMLIRNGGSYRLMFWGIVKLVEKVKPIIKAAIAAATRQPRQISENPSSSLLDEARV</sequence>
<evidence type="ECO:0000313" key="1">
    <source>
        <dbReference type="EMBL" id="KAL3584165.1"/>
    </source>
</evidence>
<accession>A0ACC4BZX3</accession>
<reference evidence="1 2" key="1">
    <citation type="journal article" date="2024" name="Plant Biotechnol. J.">
        <title>Genome and CRISPR/Cas9 system of a widespread forest tree (Populus alba) in the world.</title>
        <authorList>
            <person name="Liu Y.J."/>
            <person name="Jiang P.F."/>
            <person name="Han X.M."/>
            <person name="Li X.Y."/>
            <person name="Wang H.M."/>
            <person name="Wang Y.J."/>
            <person name="Wang X.X."/>
            <person name="Zeng Q.Y."/>
        </authorList>
    </citation>
    <scope>NUCLEOTIDE SEQUENCE [LARGE SCALE GENOMIC DNA]</scope>
    <source>
        <strain evidence="2">cv. PAL-ZL1</strain>
    </source>
</reference>
<name>A0ACC4BZX3_POPAL</name>
<comment type="caution">
    <text evidence="1">The sequence shown here is derived from an EMBL/GenBank/DDBJ whole genome shotgun (WGS) entry which is preliminary data.</text>
</comment>
<dbReference type="EMBL" id="RCHU02000007">
    <property type="protein sequence ID" value="KAL3584165.1"/>
    <property type="molecule type" value="Genomic_DNA"/>
</dbReference>
<keyword evidence="2" id="KW-1185">Reference proteome</keyword>
<protein>
    <submittedName>
        <fullName evidence="1">Uncharacterized protein</fullName>
    </submittedName>
</protein>
<organism evidence="1 2">
    <name type="scientific">Populus alba</name>
    <name type="common">White poplar</name>
    <dbReference type="NCBI Taxonomy" id="43335"/>
    <lineage>
        <taxon>Eukaryota</taxon>
        <taxon>Viridiplantae</taxon>
        <taxon>Streptophyta</taxon>
        <taxon>Embryophyta</taxon>
        <taxon>Tracheophyta</taxon>
        <taxon>Spermatophyta</taxon>
        <taxon>Magnoliopsida</taxon>
        <taxon>eudicotyledons</taxon>
        <taxon>Gunneridae</taxon>
        <taxon>Pentapetalae</taxon>
        <taxon>rosids</taxon>
        <taxon>fabids</taxon>
        <taxon>Malpighiales</taxon>
        <taxon>Salicaceae</taxon>
        <taxon>Saliceae</taxon>
        <taxon>Populus</taxon>
    </lineage>
</organism>